<reference evidence="3" key="1">
    <citation type="submission" date="2025-08" db="UniProtKB">
        <authorList>
            <consortium name="RefSeq"/>
        </authorList>
    </citation>
    <scope>IDENTIFICATION</scope>
</reference>
<dbReference type="RefSeq" id="XP_013076048.2">
    <property type="nucleotide sequence ID" value="XM_013220594.2"/>
</dbReference>
<evidence type="ECO:0000256" key="1">
    <source>
        <dbReference type="SAM" id="SignalP"/>
    </source>
</evidence>
<dbReference type="Proteomes" id="UP001165740">
    <property type="component" value="Chromosome 2"/>
</dbReference>
<keyword evidence="2" id="KW-1185">Reference proteome</keyword>
<name>A0A9U8E7R8_BIOGL</name>
<organism evidence="2 3">
    <name type="scientific">Biomphalaria glabrata</name>
    <name type="common">Bloodfluke planorb</name>
    <name type="synonym">Freshwater snail</name>
    <dbReference type="NCBI Taxonomy" id="6526"/>
    <lineage>
        <taxon>Eukaryota</taxon>
        <taxon>Metazoa</taxon>
        <taxon>Spiralia</taxon>
        <taxon>Lophotrochozoa</taxon>
        <taxon>Mollusca</taxon>
        <taxon>Gastropoda</taxon>
        <taxon>Heterobranchia</taxon>
        <taxon>Euthyneura</taxon>
        <taxon>Panpulmonata</taxon>
        <taxon>Hygrophila</taxon>
        <taxon>Lymnaeoidea</taxon>
        <taxon>Planorbidae</taxon>
        <taxon>Biomphalaria</taxon>
    </lineage>
</organism>
<evidence type="ECO:0000313" key="3">
    <source>
        <dbReference type="RefSeq" id="XP_013076048.2"/>
    </source>
</evidence>
<keyword evidence="1" id="KW-0732">Signal</keyword>
<dbReference type="OrthoDB" id="10543365at2759"/>
<dbReference type="KEGG" id="bgt:106062327"/>
<sequence length="109" mass="11548">MKVFVTVLLVCVGLVAADNCFTGCTSSSECPIGWSCQNLNGCASKCYPSRELLAQTTNVPVTRQIFCAAPCSANILLRQLGLGSCNPGYICMFDGICHSCLKVSDIIST</sequence>
<feature type="signal peptide" evidence="1">
    <location>
        <begin position="1"/>
        <end position="17"/>
    </location>
</feature>
<gene>
    <name evidence="3" type="primary">LOC106062327</name>
</gene>
<accession>A0A9U8E7R8</accession>
<proteinExistence type="predicted"/>
<dbReference type="AlphaFoldDB" id="A0A9U8E7R8"/>
<protein>
    <submittedName>
        <fullName evidence="3">Uncharacterized protein LOC106062327 isoform X1</fullName>
    </submittedName>
</protein>
<feature type="chain" id="PRO_5040970767" evidence="1">
    <location>
        <begin position="18"/>
        <end position="109"/>
    </location>
</feature>
<dbReference type="GeneID" id="106062327"/>
<evidence type="ECO:0000313" key="2">
    <source>
        <dbReference type="Proteomes" id="UP001165740"/>
    </source>
</evidence>